<dbReference type="KEGG" id="pfer:IRI77_11400"/>
<keyword evidence="3" id="KW-0378">Hydrolase</keyword>
<reference evidence="3 4" key="1">
    <citation type="submission" date="2020-10" db="EMBL/GenBank/DDBJ databases">
        <title>Complete genome sequence of Paludibaculum fermentans P105T, a facultatively anaerobic acidobacterium capable of dissimilatory Fe(III) reduction.</title>
        <authorList>
            <person name="Dedysh S.N."/>
            <person name="Beletsky A.V."/>
            <person name="Kulichevskaya I.S."/>
            <person name="Mardanov A.V."/>
            <person name="Ravin N.V."/>
        </authorList>
    </citation>
    <scope>NUCLEOTIDE SEQUENCE [LARGE SCALE GENOMIC DNA]</scope>
    <source>
        <strain evidence="3 4">P105</strain>
    </source>
</reference>
<dbReference type="SUPFAM" id="SSF56281">
    <property type="entry name" value="Metallo-hydrolase/oxidoreductase"/>
    <property type="match status" value="1"/>
</dbReference>
<feature type="signal peptide" evidence="2">
    <location>
        <begin position="1"/>
        <end position="27"/>
    </location>
</feature>
<organism evidence="3 4">
    <name type="scientific">Paludibaculum fermentans</name>
    <dbReference type="NCBI Taxonomy" id="1473598"/>
    <lineage>
        <taxon>Bacteria</taxon>
        <taxon>Pseudomonadati</taxon>
        <taxon>Acidobacteriota</taxon>
        <taxon>Terriglobia</taxon>
        <taxon>Bryobacterales</taxon>
        <taxon>Bryobacteraceae</taxon>
        <taxon>Paludibaculum</taxon>
    </lineage>
</organism>
<proteinExistence type="predicted"/>
<gene>
    <name evidence="3" type="ORF">IRI77_11400</name>
</gene>
<dbReference type="InterPro" id="IPR036866">
    <property type="entry name" value="RibonucZ/Hydroxyglut_hydro"/>
</dbReference>
<dbReference type="Gene3D" id="3.60.15.10">
    <property type="entry name" value="Ribonuclease Z/Hydroxyacylglutathione hydrolase-like"/>
    <property type="match status" value="1"/>
</dbReference>
<dbReference type="EMBL" id="CP063849">
    <property type="protein sequence ID" value="QOY90523.1"/>
    <property type="molecule type" value="Genomic_DNA"/>
</dbReference>
<dbReference type="PROSITE" id="PS51257">
    <property type="entry name" value="PROKAR_LIPOPROTEIN"/>
    <property type="match status" value="1"/>
</dbReference>
<evidence type="ECO:0000256" key="1">
    <source>
        <dbReference type="SAM" id="MobiDB-lite"/>
    </source>
</evidence>
<evidence type="ECO:0000313" key="3">
    <source>
        <dbReference type="EMBL" id="QOY90523.1"/>
    </source>
</evidence>
<protein>
    <submittedName>
        <fullName evidence="3">MBL fold metallo-hydrolase</fullName>
    </submittedName>
</protein>
<dbReference type="GO" id="GO:0016787">
    <property type="term" value="F:hydrolase activity"/>
    <property type="evidence" value="ECO:0007669"/>
    <property type="project" value="UniProtKB-KW"/>
</dbReference>
<sequence length="383" mass="42662">MHSRQSYRTPLFALVLLACAAAPSTRAQTQPFPFDPADPRESVADNAPKPPFVSSARRLLTAPELKDAPDEWIANSLDWVNFILANYQPSLVETPVRRAAMIRLDDVLHIESAPRKPIVQQYYKARLEAALREIETTRVTTGLRIWKLYNHGFLVRTASVSVAFDIVPGTREPGFAMPQEWIDRLAAQADALFISHQHGDHANPDVARAFLALHKPVVAPEDVWTAEPTLAKAVTHLPRNTGPAQTLTLANGRSLSVVPYPGHQGPRILVNITLVTTPEGFTLVQTGDQSGSEAAGSDFDWIAQIGRDQKVDILMPNCWANGLGRMVRGINPALVITGHENEMGHKVDHREDYTQTYTRLFPLRYPAVVMTWGESFFYQRPLR</sequence>
<keyword evidence="2" id="KW-0732">Signal</keyword>
<dbReference type="AlphaFoldDB" id="A0A7S7NVL0"/>
<name>A0A7S7NVL0_PALFE</name>
<dbReference type="Proteomes" id="UP000593892">
    <property type="component" value="Chromosome"/>
</dbReference>
<dbReference type="RefSeq" id="WP_194452185.1">
    <property type="nucleotide sequence ID" value="NZ_CP063849.1"/>
</dbReference>
<feature type="region of interest" description="Disordered" evidence="1">
    <location>
        <begin position="28"/>
        <end position="50"/>
    </location>
</feature>
<keyword evidence="4" id="KW-1185">Reference proteome</keyword>
<feature type="chain" id="PRO_5032467688" evidence="2">
    <location>
        <begin position="28"/>
        <end position="383"/>
    </location>
</feature>
<evidence type="ECO:0000256" key="2">
    <source>
        <dbReference type="SAM" id="SignalP"/>
    </source>
</evidence>
<evidence type="ECO:0000313" key="4">
    <source>
        <dbReference type="Proteomes" id="UP000593892"/>
    </source>
</evidence>
<accession>A0A7S7NVL0</accession>